<dbReference type="SUPFAM" id="SSF54593">
    <property type="entry name" value="Glyoxalase/Bleomycin resistance protein/Dihydroxybiphenyl dioxygenase"/>
    <property type="match status" value="1"/>
</dbReference>
<proteinExistence type="predicted"/>
<dbReference type="Pfam" id="PF00903">
    <property type="entry name" value="Glyoxalase"/>
    <property type="match status" value="1"/>
</dbReference>
<dbReference type="AlphaFoldDB" id="A0A917A937"/>
<dbReference type="InterPro" id="IPR029068">
    <property type="entry name" value="Glyas_Bleomycin-R_OHBP_Dase"/>
</dbReference>
<dbReference type="PANTHER" id="PTHR33990">
    <property type="entry name" value="PROTEIN YJDN-RELATED"/>
    <property type="match status" value="1"/>
</dbReference>
<dbReference type="Proteomes" id="UP000612855">
    <property type="component" value="Unassembled WGS sequence"/>
</dbReference>
<evidence type="ECO:0000313" key="3">
    <source>
        <dbReference type="Proteomes" id="UP000612855"/>
    </source>
</evidence>
<evidence type="ECO:0000259" key="1">
    <source>
        <dbReference type="Pfam" id="PF00903"/>
    </source>
</evidence>
<dbReference type="CDD" id="cd06588">
    <property type="entry name" value="PhnB_like"/>
    <property type="match status" value="1"/>
</dbReference>
<gene>
    <name evidence="2" type="ORF">GCM10011360_23010</name>
</gene>
<keyword evidence="3" id="KW-1185">Reference proteome</keyword>
<dbReference type="PANTHER" id="PTHR33990:SF1">
    <property type="entry name" value="PROTEIN YJDN"/>
    <property type="match status" value="1"/>
</dbReference>
<dbReference type="InterPro" id="IPR004360">
    <property type="entry name" value="Glyas_Fos-R_dOase_dom"/>
</dbReference>
<comment type="caution">
    <text evidence="2">The sequence shown here is derived from an EMBL/GenBank/DDBJ whole genome shotgun (WGS) entry which is preliminary data.</text>
</comment>
<protein>
    <submittedName>
        <fullName evidence="2">VOC family protein</fullName>
    </submittedName>
</protein>
<accession>A0A917A937</accession>
<organism evidence="2 3">
    <name type="scientific">Primorskyibacter flagellatus</name>
    <dbReference type="NCBI Taxonomy" id="1387277"/>
    <lineage>
        <taxon>Bacteria</taxon>
        <taxon>Pseudomonadati</taxon>
        <taxon>Pseudomonadota</taxon>
        <taxon>Alphaproteobacteria</taxon>
        <taxon>Rhodobacterales</taxon>
        <taxon>Roseobacteraceae</taxon>
        <taxon>Primorskyibacter</taxon>
    </lineage>
</organism>
<name>A0A917A937_9RHOB</name>
<feature type="domain" description="Glyoxalase/fosfomycin resistance/dioxygenase" evidence="1">
    <location>
        <begin position="9"/>
        <end position="136"/>
    </location>
</feature>
<dbReference type="InterPro" id="IPR028973">
    <property type="entry name" value="PhnB-like"/>
</dbReference>
<dbReference type="RefSeq" id="WP_188477823.1">
    <property type="nucleotide sequence ID" value="NZ_BMFJ01000001.1"/>
</dbReference>
<dbReference type="Gene3D" id="3.10.180.10">
    <property type="entry name" value="2,3-Dihydroxybiphenyl 1,2-Dioxygenase, domain 1"/>
    <property type="match status" value="1"/>
</dbReference>
<sequence length="142" mass="15498">MQPVPYRFFSGTCREAMSFYARVFGAEDRLQILTVVDMFPDGNRPDGMPEAMPDAIMHAALPIGDGWLYASDDPTPGGAPPMAGVNISLAFPTEAETRRVFDALAEGGEVRMPLTPMSWAGLFGMLTDRYGTRWMVQMEGAG</sequence>
<evidence type="ECO:0000313" key="2">
    <source>
        <dbReference type="EMBL" id="GGE34529.1"/>
    </source>
</evidence>
<dbReference type="EMBL" id="BMFJ01000001">
    <property type="protein sequence ID" value="GGE34529.1"/>
    <property type="molecule type" value="Genomic_DNA"/>
</dbReference>
<reference evidence="3" key="1">
    <citation type="journal article" date="2019" name="Int. J. Syst. Evol. Microbiol.">
        <title>The Global Catalogue of Microorganisms (GCM) 10K type strain sequencing project: providing services to taxonomists for standard genome sequencing and annotation.</title>
        <authorList>
            <consortium name="The Broad Institute Genomics Platform"/>
            <consortium name="The Broad Institute Genome Sequencing Center for Infectious Disease"/>
            <person name="Wu L."/>
            <person name="Ma J."/>
        </authorList>
    </citation>
    <scope>NUCLEOTIDE SEQUENCE [LARGE SCALE GENOMIC DNA]</scope>
    <source>
        <strain evidence="3">CGMCC 1.12664</strain>
    </source>
</reference>